<name>A0A0B7NW08_9FUNG</name>
<keyword evidence="2" id="KW-1185">Reference proteome</keyword>
<reference evidence="1 2" key="1">
    <citation type="submission" date="2014-09" db="EMBL/GenBank/DDBJ databases">
        <authorList>
            <person name="Ellenberger Sabrina"/>
        </authorList>
    </citation>
    <scope>NUCLEOTIDE SEQUENCE [LARGE SCALE GENOMIC DNA]</scope>
    <source>
        <strain evidence="1 2">CBS 412.66</strain>
    </source>
</reference>
<evidence type="ECO:0000313" key="1">
    <source>
        <dbReference type="EMBL" id="CEP19239.1"/>
    </source>
</evidence>
<gene>
    <name evidence="1" type="primary">PARPA_13552.1 scaffold 46959</name>
</gene>
<dbReference type="Proteomes" id="UP000054107">
    <property type="component" value="Unassembled WGS sequence"/>
</dbReference>
<organism evidence="1 2">
    <name type="scientific">Parasitella parasitica</name>
    <dbReference type="NCBI Taxonomy" id="35722"/>
    <lineage>
        <taxon>Eukaryota</taxon>
        <taxon>Fungi</taxon>
        <taxon>Fungi incertae sedis</taxon>
        <taxon>Mucoromycota</taxon>
        <taxon>Mucoromycotina</taxon>
        <taxon>Mucoromycetes</taxon>
        <taxon>Mucorales</taxon>
        <taxon>Mucorineae</taxon>
        <taxon>Mucoraceae</taxon>
        <taxon>Parasitella</taxon>
    </lineage>
</organism>
<evidence type="ECO:0000313" key="2">
    <source>
        <dbReference type="Proteomes" id="UP000054107"/>
    </source>
</evidence>
<protein>
    <submittedName>
        <fullName evidence="1">Uncharacterized protein</fullName>
    </submittedName>
</protein>
<accession>A0A0B7NW08</accession>
<dbReference type="STRING" id="35722.A0A0B7NW08"/>
<sequence length="286" mass="32887">MTQELKNWLLITPTTSNLTAAPTKFQSVLGYVINELELICDNCTDPLDMPRNFSLLPTLSLRRKYMSINCKSLATAVKKKFDTTYEENLKQFYFTFDIKKFGFKGLEELLSSESKVRFMCFMMTDGFGACFVCVRCKPKKDTINLEDFGADEVREDFLPCALDPGRRQVITATVAQSPEELETRRSSGKERPCYAGTTRRAVHVEQVKAQQNIKSIETNQPTAKAVSEKKFHERIRYKSVPFRFHDYQGKQRATAEMANLVIKGGEKYNKMRRKSTKEKEFNLVLS</sequence>
<dbReference type="OrthoDB" id="2285535at2759"/>
<dbReference type="EMBL" id="LN734017">
    <property type="protein sequence ID" value="CEP19239.1"/>
    <property type="molecule type" value="Genomic_DNA"/>
</dbReference>
<dbReference type="AlphaFoldDB" id="A0A0B7NW08"/>
<proteinExistence type="predicted"/>